<evidence type="ECO:0000313" key="4">
    <source>
        <dbReference type="EMBL" id="GAA1749402.1"/>
    </source>
</evidence>
<dbReference type="InterPro" id="IPR005511">
    <property type="entry name" value="SMP-30"/>
</dbReference>
<dbReference type="PRINTS" id="PR01790">
    <property type="entry name" value="SMP30FAMILY"/>
</dbReference>
<dbReference type="Proteomes" id="UP001501057">
    <property type="component" value="Unassembled WGS sequence"/>
</dbReference>
<dbReference type="Gene3D" id="2.120.10.30">
    <property type="entry name" value="TolB, C-terminal domain"/>
    <property type="match status" value="1"/>
</dbReference>
<comment type="caution">
    <text evidence="4">The sequence shown here is derived from an EMBL/GenBank/DDBJ whole genome shotgun (WGS) entry which is preliminary data.</text>
</comment>
<keyword evidence="5" id="KW-1185">Reference proteome</keyword>
<accession>A0ABN2K6G2</accession>
<dbReference type="RefSeq" id="WP_344203364.1">
    <property type="nucleotide sequence ID" value="NZ_BAAAME010000005.1"/>
</dbReference>
<proteinExistence type="inferred from homology"/>
<dbReference type="PANTHER" id="PTHR47572">
    <property type="entry name" value="LIPOPROTEIN-RELATED"/>
    <property type="match status" value="1"/>
</dbReference>
<protein>
    <submittedName>
        <fullName evidence="4">SMP-30/gluconolactonase/LRE family protein</fullName>
    </submittedName>
</protein>
<evidence type="ECO:0000259" key="3">
    <source>
        <dbReference type="Pfam" id="PF08450"/>
    </source>
</evidence>
<gene>
    <name evidence="4" type="ORF">GCM10009710_31750</name>
</gene>
<dbReference type="PANTHER" id="PTHR47572:SF4">
    <property type="entry name" value="LACTONASE DRP35"/>
    <property type="match status" value="1"/>
</dbReference>
<name>A0ABN2K6G2_9ACTN</name>
<comment type="similarity">
    <text evidence="1">Belongs to the SMP-30/CGR1 family.</text>
</comment>
<dbReference type="Pfam" id="PF08450">
    <property type="entry name" value="SGL"/>
    <property type="match status" value="1"/>
</dbReference>
<evidence type="ECO:0000313" key="5">
    <source>
        <dbReference type="Proteomes" id="UP001501057"/>
    </source>
</evidence>
<feature type="domain" description="SMP-30/Gluconolactonase/LRE-like region" evidence="3">
    <location>
        <begin position="14"/>
        <end position="267"/>
    </location>
</feature>
<organism evidence="4 5">
    <name type="scientific">Aeromicrobium alkaliterrae</name>
    <dbReference type="NCBI Taxonomy" id="302168"/>
    <lineage>
        <taxon>Bacteria</taxon>
        <taxon>Bacillati</taxon>
        <taxon>Actinomycetota</taxon>
        <taxon>Actinomycetes</taxon>
        <taxon>Propionibacteriales</taxon>
        <taxon>Nocardioidaceae</taxon>
        <taxon>Aeromicrobium</taxon>
    </lineage>
</organism>
<dbReference type="SUPFAM" id="SSF63829">
    <property type="entry name" value="Calcium-dependent phosphotriesterase"/>
    <property type="match status" value="1"/>
</dbReference>
<dbReference type="InterPro" id="IPR051262">
    <property type="entry name" value="SMP-30/CGR1_Lactonase"/>
</dbReference>
<evidence type="ECO:0000256" key="1">
    <source>
        <dbReference type="ARBA" id="ARBA00008853"/>
    </source>
</evidence>
<evidence type="ECO:0000256" key="2">
    <source>
        <dbReference type="ARBA" id="ARBA00022801"/>
    </source>
</evidence>
<keyword evidence="2" id="KW-0378">Hydrolase</keyword>
<dbReference type="InterPro" id="IPR013658">
    <property type="entry name" value="SGL"/>
</dbReference>
<reference evidence="4 5" key="1">
    <citation type="journal article" date="2019" name="Int. J. Syst. Evol. Microbiol.">
        <title>The Global Catalogue of Microorganisms (GCM) 10K type strain sequencing project: providing services to taxonomists for standard genome sequencing and annotation.</title>
        <authorList>
            <consortium name="The Broad Institute Genomics Platform"/>
            <consortium name="The Broad Institute Genome Sequencing Center for Infectious Disease"/>
            <person name="Wu L."/>
            <person name="Ma J."/>
        </authorList>
    </citation>
    <scope>NUCLEOTIDE SEQUENCE [LARGE SCALE GENOMIC DNA]</scope>
    <source>
        <strain evidence="4 5">JCM 13518</strain>
    </source>
</reference>
<sequence>MERSFTEIVSGQSFTEAPRWHEGRLWFSDFYTLLVQSVREDGSDLRLEAEVPGQPSGLGWLPDGRLLIVSQHDHLVLRREPDGTLVTHADLSSLVTAHLNDMVVDAEGRAFVGNFGFDLMGGDAVTSSSLIRVDPDGTVTPVADELWFPNGMAITADGRLLVNETFGNRVTSFAIAADGSLTDRRTWASFGPEPVEAPLETALAGLVIAPDGCAIDDEGHLWIADAIGGRVVRVREGGEIVEEITATTGVFACALGGADGHTLFLNAAPDFLESNRRPVREATILATQVDATAP</sequence>
<dbReference type="InterPro" id="IPR011042">
    <property type="entry name" value="6-blade_b-propeller_TolB-like"/>
</dbReference>
<dbReference type="EMBL" id="BAAAME010000005">
    <property type="protein sequence ID" value="GAA1749402.1"/>
    <property type="molecule type" value="Genomic_DNA"/>
</dbReference>